<feature type="region of interest" description="Disordered" evidence="1">
    <location>
        <begin position="137"/>
        <end position="168"/>
    </location>
</feature>
<organism evidence="3 4">
    <name type="scientific">Hirundo rustica rustica</name>
    <dbReference type="NCBI Taxonomy" id="333673"/>
    <lineage>
        <taxon>Eukaryota</taxon>
        <taxon>Metazoa</taxon>
        <taxon>Chordata</taxon>
        <taxon>Craniata</taxon>
        <taxon>Vertebrata</taxon>
        <taxon>Euteleostomi</taxon>
        <taxon>Archelosauria</taxon>
        <taxon>Archosauria</taxon>
        <taxon>Dinosauria</taxon>
        <taxon>Saurischia</taxon>
        <taxon>Theropoda</taxon>
        <taxon>Coelurosauria</taxon>
        <taxon>Aves</taxon>
        <taxon>Neognathae</taxon>
        <taxon>Neoaves</taxon>
        <taxon>Telluraves</taxon>
        <taxon>Australaves</taxon>
        <taxon>Passeriformes</taxon>
        <taxon>Sylvioidea</taxon>
        <taxon>Hirundinidae</taxon>
        <taxon>Hirundo</taxon>
    </lineage>
</organism>
<dbReference type="Proteomes" id="UP000269221">
    <property type="component" value="Unassembled WGS sequence"/>
</dbReference>
<dbReference type="SUPFAM" id="SSF58069">
    <property type="entry name" value="Virus ectodomain"/>
    <property type="match status" value="1"/>
</dbReference>
<dbReference type="InterPro" id="IPR018154">
    <property type="entry name" value="TLV/ENV_coat_polyprotein"/>
</dbReference>
<name>A0A3M0JXA2_HIRRU</name>
<gene>
    <name evidence="3" type="ORF">DUI87_18713</name>
</gene>
<dbReference type="OrthoDB" id="9838443at2759"/>
<evidence type="ECO:0000313" key="4">
    <source>
        <dbReference type="Proteomes" id="UP000269221"/>
    </source>
</evidence>
<feature type="transmembrane region" description="Helical" evidence="2">
    <location>
        <begin position="83"/>
        <end position="111"/>
    </location>
</feature>
<evidence type="ECO:0000256" key="1">
    <source>
        <dbReference type="SAM" id="MobiDB-lite"/>
    </source>
</evidence>
<dbReference type="Gene3D" id="1.10.287.210">
    <property type="match status" value="1"/>
</dbReference>
<reference evidence="3 4" key="1">
    <citation type="submission" date="2018-07" db="EMBL/GenBank/DDBJ databases">
        <title>A high quality draft genome assembly of the barn swallow (H. rustica rustica).</title>
        <authorList>
            <person name="Formenti G."/>
            <person name="Chiara M."/>
            <person name="Poveda L."/>
            <person name="Francoijs K.-J."/>
            <person name="Bonisoli-Alquati A."/>
            <person name="Canova L."/>
            <person name="Gianfranceschi L."/>
            <person name="Horner D.S."/>
            <person name="Saino N."/>
        </authorList>
    </citation>
    <scope>NUCLEOTIDE SEQUENCE [LARGE SCALE GENOMIC DNA]</scope>
    <source>
        <strain evidence="3">Chelidonia</strain>
        <tissue evidence="3">Blood</tissue>
    </source>
</reference>
<dbReference type="AlphaFoldDB" id="A0A3M0JXA2"/>
<feature type="compositionally biased region" description="Acidic residues" evidence="1">
    <location>
        <begin position="138"/>
        <end position="160"/>
    </location>
</feature>
<proteinExistence type="predicted"/>
<keyword evidence="2" id="KW-1133">Transmembrane helix</keyword>
<protein>
    <submittedName>
        <fullName evidence="3">Uncharacterized protein</fullName>
    </submittedName>
</protein>
<sequence>MLAGLLSDEEVTRQETLQNRAAVDYLLLLHGYRCEEFEGLCCFNLSTKAEDVHKAIQSIRDMVNDIKRETGDWLSGMFGDWGILGWVGSILRSVLLVLFIVVLILIVIGIIKRMLSRLISGTTHAPSMSQVAIPSAPEWEEDMELEEDSEESRNPDEEEPQREWPTQLEWFTESYPDSECRPPPIQFSSS</sequence>
<keyword evidence="4" id="KW-1185">Reference proteome</keyword>
<evidence type="ECO:0000313" key="3">
    <source>
        <dbReference type="EMBL" id="RMC05519.1"/>
    </source>
</evidence>
<keyword evidence="2" id="KW-0472">Membrane</keyword>
<accession>A0A3M0JXA2</accession>
<keyword evidence="2" id="KW-0812">Transmembrane</keyword>
<dbReference type="Pfam" id="PF00429">
    <property type="entry name" value="TLV_coat"/>
    <property type="match status" value="1"/>
</dbReference>
<comment type="caution">
    <text evidence="3">The sequence shown here is derived from an EMBL/GenBank/DDBJ whole genome shotgun (WGS) entry which is preliminary data.</text>
</comment>
<evidence type="ECO:0000256" key="2">
    <source>
        <dbReference type="SAM" id="Phobius"/>
    </source>
</evidence>
<dbReference type="EMBL" id="QRBI01000123">
    <property type="protein sequence ID" value="RMC05519.1"/>
    <property type="molecule type" value="Genomic_DNA"/>
</dbReference>